<proteinExistence type="predicted"/>
<dbReference type="InterPro" id="IPR050595">
    <property type="entry name" value="Bact_response_regulator"/>
</dbReference>
<dbReference type="RefSeq" id="WP_066518929.1">
    <property type="nucleotide sequence ID" value="NZ_CABMOF010000001.1"/>
</dbReference>
<sequence>MARFRRTLIVEQKDDYVKQIKEMLREESASFLCTTDGGEALELYDRYHPDLVLVEAILPGYDGFELMEHMLPERDVVKIVLTAMNRKLIIKKAFELGAAYVIVKPYVKKYFVQRVLEAADTLKKRQNIRAESDQLIAGKISVALKRLGIPVNIKGYKLLREALLTACMEPAKMRPFNVNIYMPLAKKYGSTAKCVERNIRHAIETAAIRGDAEAFYEYFGYTISSEKGKPTNGEFIATLAEKILSRYE</sequence>
<feature type="domain" description="Response regulatory" evidence="6">
    <location>
        <begin position="6"/>
        <end position="119"/>
    </location>
</feature>
<dbReference type="InterPro" id="IPR011006">
    <property type="entry name" value="CheY-like_superfamily"/>
</dbReference>
<gene>
    <name evidence="7" type="ORF">HMPREF3293_02368</name>
</gene>
<dbReference type="SUPFAM" id="SSF46894">
    <property type="entry name" value="C-terminal effector domain of the bipartite response regulators"/>
    <property type="match status" value="1"/>
</dbReference>
<dbReference type="InterPro" id="IPR001789">
    <property type="entry name" value="Sig_transdc_resp-reg_receiver"/>
</dbReference>
<dbReference type="Pfam" id="PF08769">
    <property type="entry name" value="Spo0A_C"/>
    <property type="match status" value="1"/>
</dbReference>
<evidence type="ECO:0000256" key="4">
    <source>
        <dbReference type="ARBA" id="ARBA00024867"/>
    </source>
</evidence>
<dbReference type="PROSITE" id="PS50110">
    <property type="entry name" value="RESPONSE_REGULATORY"/>
    <property type="match status" value="1"/>
</dbReference>
<evidence type="ECO:0000256" key="1">
    <source>
        <dbReference type="ARBA" id="ARBA00018672"/>
    </source>
</evidence>
<dbReference type="PANTHER" id="PTHR44591:SF3">
    <property type="entry name" value="RESPONSE REGULATORY DOMAIN-CONTAINING PROTEIN"/>
    <property type="match status" value="1"/>
</dbReference>
<dbReference type="Proteomes" id="UP000070366">
    <property type="component" value="Unassembled WGS sequence"/>
</dbReference>
<dbReference type="InterPro" id="IPR016032">
    <property type="entry name" value="Sig_transdc_resp-reg_C-effctor"/>
</dbReference>
<dbReference type="SMART" id="SM00448">
    <property type="entry name" value="REC"/>
    <property type="match status" value="1"/>
</dbReference>
<dbReference type="InterPro" id="IPR014879">
    <property type="entry name" value="Spo0A_C"/>
</dbReference>
<dbReference type="PANTHER" id="PTHR44591">
    <property type="entry name" value="STRESS RESPONSE REGULATOR PROTEIN 1"/>
    <property type="match status" value="1"/>
</dbReference>
<dbReference type="GO" id="GO:0000160">
    <property type="term" value="P:phosphorelay signal transduction system"/>
    <property type="evidence" value="ECO:0007669"/>
    <property type="project" value="InterPro"/>
</dbReference>
<protein>
    <recommendedName>
        <fullName evidence="1">Stage 0 sporulation protein A homolog</fullName>
    </recommendedName>
</protein>
<evidence type="ECO:0000256" key="5">
    <source>
        <dbReference type="PROSITE-ProRule" id="PRU00169"/>
    </source>
</evidence>
<dbReference type="EMBL" id="LSZW01000063">
    <property type="protein sequence ID" value="KXK65110.1"/>
    <property type="molecule type" value="Genomic_DNA"/>
</dbReference>
<dbReference type="InterPro" id="IPR036388">
    <property type="entry name" value="WH-like_DNA-bd_sf"/>
</dbReference>
<evidence type="ECO:0000313" key="8">
    <source>
        <dbReference type="Proteomes" id="UP000070366"/>
    </source>
</evidence>
<dbReference type="CDD" id="cd00156">
    <property type="entry name" value="REC"/>
    <property type="match status" value="1"/>
</dbReference>
<dbReference type="SUPFAM" id="SSF52172">
    <property type="entry name" value="CheY-like"/>
    <property type="match status" value="1"/>
</dbReference>
<evidence type="ECO:0000313" key="7">
    <source>
        <dbReference type="EMBL" id="KXK65110.1"/>
    </source>
</evidence>
<dbReference type="Gene3D" id="3.40.50.2300">
    <property type="match status" value="1"/>
</dbReference>
<dbReference type="AlphaFoldDB" id="A0A136Q348"/>
<dbReference type="GO" id="GO:0003677">
    <property type="term" value="F:DNA binding"/>
    <property type="evidence" value="ECO:0007669"/>
    <property type="project" value="UniProtKB-KW"/>
</dbReference>
<keyword evidence="8" id="KW-1185">Reference proteome</keyword>
<dbReference type="STRING" id="626937.HMPREF3293_02368"/>
<dbReference type="KEGG" id="cmiu:B1H56_03500"/>
<accession>A0A136Q348</accession>
<dbReference type="OrthoDB" id="9793299at2"/>
<evidence type="ECO:0000256" key="3">
    <source>
        <dbReference type="ARBA" id="ARBA00023125"/>
    </source>
</evidence>
<dbReference type="GO" id="GO:0042173">
    <property type="term" value="P:regulation of sporulation resulting in formation of a cellular spore"/>
    <property type="evidence" value="ECO:0007669"/>
    <property type="project" value="InterPro"/>
</dbReference>
<comment type="function">
    <text evidence="4">May play the central regulatory role in sporulation. It may be an element of the effector pathway responsible for the activation of sporulation genes in response to nutritional stress. Spo0A may act in concert with spo0H (a sigma factor) to control the expression of some genes that are critical to the sporulation process.</text>
</comment>
<reference evidence="7 8" key="1">
    <citation type="submission" date="2016-02" db="EMBL/GenBank/DDBJ databases">
        <authorList>
            <person name="Wen L."/>
            <person name="He K."/>
            <person name="Yang H."/>
        </authorList>
    </citation>
    <scope>NUCLEOTIDE SEQUENCE [LARGE SCALE GENOMIC DNA]</scope>
    <source>
        <strain evidence="7 8">DSM 22607</strain>
    </source>
</reference>
<dbReference type="GO" id="GO:0003700">
    <property type="term" value="F:DNA-binding transcription factor activity"/>
    <property type="evidence" value="ECO:0007669"/>
    <property type="project" value="InterPro"/>
</dbReference>
<keyword evidence="3" id="KW-0238">DNA-binding</keyword>
<evidence type="ECO:0000259" key="6">
    <source>
        <dbReference type="PROSITE" id="PS50110"/>
    </source>
</evidence>
<dbReference type="GO" id="GO:0005737">
    <property type="term" value="C:cytoplasm"/>
    <property type="evidence" value="ECO:0007669"/>
    <property type="project" value="InterPro"/>
</dbReference>
<organism evidence="7 8">
    <name type="scientific">Christensenella minuta</name>
    <dbReference type="NCBI Taxonomy" id="626937"/>
    <lineage>
        <taxon>Bacteria</taxon>
        <taxon>Bacillati</taxon>
        <taxon>Bacillota</taxon>
        <taxon>Clostridia</taxon>
        <taxon>Christensenellales</taxon>
        <taxon>Christensenellaceae</taxon>
        <taxon>Christensenella</taxon>
    </lineage>
</organism>
<dbReference type="GO" id="GO:0005509">
    <property type="term" value="F:calcium ion binding"/>
    <property type="evidence" value="ECO:0007669"/>
    <property type="project" value="InterPro"/>
</dbReference>
<comment type="caution">
    <text evidence="7">The sequence shown here is derived from an EMBL/GenBank/DDBJ whole genome shotgun (WGS) entry which is preliminary data.</text>
</comment>
<comment type="caution">
    <text evidence="5">Lacks conserved residue(s) required for the propagation of feature annotation.</text>
</comment>
<evidence type="ECO:0000256" key="2">
    <source>
        <dbReference type="ARBA" id="ARBA00022553"/>
    </source>
</evidence>
<dbReference type="Gene3D" id="1.10.10.10">
    <property type="entry name" value="Winged helix-like DNA-binding domain superfamily/Winged helix DNA-binding domain"/>
    <property type="match status" value="1"/>
</dbReference>
<name>A0A136Q348_9FIRM</name>
<keyword evidence="2" id="KW-0597">Phosphoprotein</keyword>
<dbReference type="Pfam" id="PF00072">
    <property type="entry name" value="Response_reg"/>
    <property type="match status" value="1"/>
</dbReference>